<gene>
    <name evidence="4" type="ORF">GC101_11190</name>
</gene>
<name>A0ABX1YHK6_9BACL</name>
<reference evidence="4 5" key="1">
    <citation type="submission" date="2019-10" db="EMBL/GenBank/DDBJ databases">
        <title>Description of Paenibacillus terricola sp. nov.</title>
        <authorList>
            <person name="Carlier A."/>
            <person name="Qi S."/>
        </authorList>
    </citation>
    <scope>NUCLEOTIDE SEQUENCE [LARGE SCALE GENOMIC DNA]</scope>
    <source>
        <strain evidence="4 5">LMG 31459</strain>
    </source>
</reference>
<protein>
    <recommendedName>
        <fullName evidence="6">Tat pathway signal sequence domain protein</fullName>
    </recommendedName>
</protein>
<dbReference type="InterPro" id="IPR048330">
    <property type="entry name" value="PcRGLX/YetA_2nd"/>
</dbReference>
<dbReference type="InterPro" id="IPR048329">
    <property type="entry name" value="PcRGLX_1st"/>
</dbReference>
<evidence type="ECO:0000313" key="4">
    <source>
        <dbReference type="EMBL" id="NOU79441.1"/>
    </source>
</evidence>
<dbReference type="Pfam" id="PF21346">
    <property type="entry name" value="PcRGLX_3rd"/>
    <property type="match status" value="1"/>
</dbReference>
<feature type="domain" description="PcRGLX/YetA-like C-terminal alpha/alpha toroid" evidence="3">
    <location>
        <begin position="436"/>
        <end position="838"/>
    </location>
</feature>
<dbReference type="Pfam" id="PF21345">
    <property type="entry name" value="PcRGLX_2nd"/>
    <property type="match status" value="1"/>
</dbReference>
<dbReference type="PANTHER" id="PTHR40081">
    <property type="entry name" value="CONCANAVALIN A-LIKE LECTIN/GLUCANASE"/>
    <property type="match status" value="1"/>
</dbReference>
<evidence type="ECO:0000313" key="5">
    <source>
        <dbReference type="Proteomes" id="UP000596857"/>
    </source>
</evidence>
<dbReference type="InterPro" id="IPR045793">
    <property type="entry name" value="PcRGLX/YetA-like"/>
</dbReference>
<feature type="domain" description="PcRGLX/YetA-like N-terminal RIFT barrel" evidence="1">
    <location>
        <begin position="3"/>
        <end position="68"/>
    </location>
</feature>
<sequence length="840" mass="95219">MPVGVTWGTPWPKGSLMRAEPLSLIEVGGGAVPVQSWPTAYWPDGSVKWSAHAASFTGEPSPEYYLTKSAHTPCLNHTAQIAVTDKHDLIEIDTGTIRCQLNKQGNVVIRSIIQGNAQLCSSGSLCCVLEDEQCNESGQRTRTEHDYVSSVNQVVMEQNGPVRAVARIEGIHKLSAGTREWLPFTLRMYFYAGQSSIRVVHTFIFDGDPQADCIKGIGMKLTLPMQGPLYNRHIRFAGDTGLFSESPKHLMTWRTKGKYEEQFRRQTAGEAISFDPHEDKRFIELIEDSATWDHFKLVQSTADSYTISKRTQEGCSWLKAAVGSRSKGLVFAGAEHGGLAAGIKNFWEKYPSSLELSHLTSESADMTLWFWSPDAAPMDLRHYDTATHVESAYEGSDEMRSTPHGIANTSELMLWCFERTPSHDTLRKVMSECQTPSLLHCEPEFYHKSRAFGLWSLPDRSSPVKVRIEEKLDEIVAFYLKEVEARRWYGFWDYGDVMHSYDPIRHTWCYDVGGFAWQNTELVPNMWLWLMFLRSGRADIYRMAEAMTRHTSEVDMYHLGAYKGLGSRHNVVHWGCGCKEARIAMAGLHRYYYYLTGDERVGDIMDEAADADFSTVHTDPMRSYYPKDQYPTHARVGPDWSAFTANWMTRWERYEDTAYRDKIMAGIESLKTMPNRMKGLSIHGYDPDTGQLYDMGINSGGHLAVCMGGPQVWTELALILQDPEWEEMLAEIGVIYHLPQEEKQRILTGSVPSGYAWPMFATGITAYAAKHYGSEAMARLAWSILLQDEMGQRDLKLEEHPVAELEYVRGISEIPWMTTNIASQWSLNAIMCLELAGRFL</sequence>
<accession>A0ABX1YHK6</accession>
<dbReference type="InterPro" id="IPR048331">
    <property type="entry name" value="PcRGLX/YetA_3rd"/>
</dbReference>
<dbReference type="PANTHER" id="PTHR40081:SF1">
    <property type="entry name" value="TAT PATHWAY SIGNAL SEQUENCE DOMAIN PROTEIN"/>
    <property type="match status" value="1"/>
</dbReference>
<evidence type="ECO:0008006" key="6">
    <source>
        <dbReference type="Google" id="ProtNLM"/>
    </source>
</evidence>
<dbReference type="EMBL" id="WHOB01000027">
    <property type="protein sequence ID" value="NOU79441.1"/>
    <property type="molecule type" value="Genomic_DNA"/>
</dbReference>
<comment type="caution">
    <text evidence="4">The sequence shown here is derived from an EMBL/GenBank/DDBJ whole genome shotgun (WGS) entry which is preliminary data.</text>
</comment>
<evidence type="ECO:0000259" key="3">
    <source>
        <dbReference type="Pfam" id="PF21346"/>
    </source>
</evidence>
<evidence type="ECO:0000259" key="1">
    <source>
        <dbReference type="Pfam" id="PF19501"/>
    </source>
</evidence>
<dbReference type="Pfam" id="PF19501">
    <property type="entry name" value="PcRGLX_1st"/>
    <property type="match status" value="1"/>
</dbReference>
<feature type="domain" description="PcRGLX/YetA-like central beta-sandwich" evidence="2">
    <location>
        <begin position="81"/>
        <end position="429"/>
    </location>
</feature>
<proteinExistence type="predicted"/>
<dbReference type="Proteomes" id="UP000596857">
    <property type="component" value="Unassembled WGS sequence"/>
</dbReference>
<keyword evidence="5" id="KW-1185">Reference proteome</keyword>
<evidence type="ECO:0000259" key="2">
    <source>
        <dbReference type="Pfam" id="PF21345"/>
    </source>
</evidence>
<organism evidence="4 5">
    <name type="scientific">Paenibacillus phytohabitans</name>
    <dbReference type="NCBI Taxonomy" id="2654978"/>
    <lineage>
        <taxon>Bacteria</taxon>
        <taxon>Bacillati</taxon>
        <taxon>Bacillota</taxon>
        <taxon>Bacilli</taxon>
        <taxon>Bacillales</taxon>
        <taxon>Paenibacillaceae</taxon>
        <taxon>Paenibacillus</taxon>
    </lineage>
</organism>